<evidence type="ECO:0000313" key="3">
    <source>
        <dbReference type="EMBL" id="KAK3770004.1"/>
    </source>
</evidence>
<dbReference type="InterPro" id="IPR008276">
    <property type="entry name" value="C_nuclsd_transpt"/>
</dbReference>
<evidence type="ECO:0000259" key="2">
    <source>
        <dbReference type="Pfam" id="PF07662"/>
    </source>
</evidence>
<dbReference type="EMBL" id="JAWDGP010003869">
    <property type="protein sequence ID" value="KAK3770004.1"/>
    <property type="molecule type" value="Genomic_DNA"/>
</dbReference>
<accession>A0AAE0ZIE1</accession>
<dbReference type="InterPro" id="IPR011657">
    <property type="entry name" value="CNT_C_dom"/>
</dbReference>
<dbReference type="GO" id="GO:0005886">
    <property type="term" value="C:plasma membrane"/>
    <property type="evidence" value="ECO:0007669"/>
    <property type="project" value="TreeGrafter"/>
</dbReference>
<comment type="caution">
    <text evidence="3">The sequence shown here is derived from an EMBL/GenBank/DDBJ whole genome shotgun (WGS) entry which is preliminary data.</text>
</comment>
<proteinExistence type="predicted"/>
<reference evidence="3" key="1">
    <citation type="journal article" date="2023" name="G3 (Bethesda)">
        <title>A reference genome for the long-term kleptoplast-retaining sea slug Elysia crispata morphotype clarki.</title>
        <authorList>
            <person name="Eastman K.E."/>
            <person name="Pendleton A.L."/>
            <person name="Shaikh M.A."/>
            <person name="Suttiyut T."/>
            <person name="Ogas R."/>
            <person name="Tomko P."/>
            <person name="Gavelis G."/>
            <person name="Widhalm J.R."/>
            <person name="Wisecaver J.H."/>
        </authorList>
    </citation>
    <scope>NUCLEOTIDE SEQUENCE</scope>
    <source>
        <strain evidence="3">ECLA1</strain>
    </source>
</reference>
<dbReference type="PANTHER" id="PTHR10590:SF4">
    <property type="entry name" value="SOLUTE CARRIER FAMILY 28 MEMBER 3"/>
    <property type="match status" value="1"/>
</dbReference>
<organism evidence="3 4">
    <name type="scientific">Elysia crispata</name>
    <name type="common">lettuce slug</name>
    <dbReference type="NCBI Taxonomy" id="231223"/>
    <lineage>
        <taxon>Eukaryota</taxon>
        <taxon>Metazoa</taxon>
        <taxon>Spiralia</taxon>
        <taxon>Lophotrochozoa</taxon>
        <taxon>Mollusca</taxon>
        <taxon>Gastropoda</taxon>
        <taxon>Heterobranchia</taxon>
        <taxon>Euthyneura</taxon>
        <taxon>Panpulmonata</taxon>
        <taxon>Sacoglossa</taxon>
        <taxon>Placobranchoidea</taxon>
        <taxon>Plakobranchidae</taxon>
        <taxon>Elysia</taxon>
    </lineage>
</organism>
<dbReference type="AlphaFoldDB" id="A0AAE0ZIE1"/>
<keyword evidence="1" id="KW-1133">Transmembrane helix</keyword>
<dbReference type="PANTHER" id="PTHR10590">
    <property type="entry name" value="SODIUM/NUCLEOSIDE COTRANSPORTER"/>
    <property type="match status" value="1"/>
</dbReference>
<keyword evidence="1" id="KW-0472">Membrane</keyword>
<dbReference type="Pfam" id="PF07662">
    <property type="entry name" value="Nucleos_tra2_C"/>
    <property type="match status" value="1"/>
</dbReference>
<dbReference type="Proteomes" id="UP001283361">
    <property type="component" value="Unassembled WGS sequence"/>
</dbReference>
<protein>
    <recommendedName>
        <fullName evidence="2">Concentrative nucleoside transporter C-terminal domain-containing protein</fullName>
    </recommendedName>
</protein>
<evidence type="ECO:0000256" key="1">
    <source>
        <dbReference type="SAM" id="Phobius"/>
    </source>
</evidence>
<keyword evidence="1" id="KW-0812">Transmembrane</keyword>
<sequence length="86" mass="9054">MGRRLFDTDVTLEDGLISDRSVVIATYALCGFSNLASMGVQLGGLGALAPSRKSDMSKIVVRAMIAGNVACFMTACIAGLFYNDDV</sequence>
<name>A0AAE0ZIE1_9GAST</name>
<dbReference type="GO" id="GO:0005415">
    <property type="term" value="F:nucleoside:sodium symporter activity"/>
    <property type="evidence" value="ECO:0007669"/>
    <property type="project" value="TreeGrafter"/>
</dbReference>
<keyword evidence="4" id="KW-1185">Reference proteome</keyword>
<evidence type="ECO:0000313" key="4">
    <source>
        <dbReference type="Proteomes" id="UP001283361"/>
    </source>
</evidence>
<feature type="domain" description="Concentrative nucleoside transporter C-terminal" evidence="2">
    <location>
        <begin position="14"/>
        <end position="79"/>
    </location>
</feature>
<gene>
    <name evidence="3" type="ORF">RRG08_043166</name>
</gene>
<feature type="transmembrane region" description="Helical" evidence="1">
    <location>
        <begin position="24"/>
        <end position="48"/>
    </location>
</feature>
<feature type="transmembrane region" description="Helical" evidence="1">
    <location>
        <begin position="60"/>
        <end position="82"/>
    </location>
</feature>